<protein>
    <submittedName>
        <fullName evidence="1">Uncharacterized protein</fullName>
    </submittedName>
</protein>
<sequence length="108" mass="12263">MARRWPGGGQQQHRQSLAWFRLSTLETTDEEAAIFVRASYPEKKLGSDEDMGCQGVCYPRQNLASIPKLGHTPIHGLWPWWARPRPLVTLRKDSGVFCWASKQAKGNN</sequence>
<dbReference type="EMBL" id="EU975589">
    <property type="protein sequence ID" value="ACG47707.1"/>
    <property type="molecule type" value="mRNA"/>
</dbReference>
<proteinExistence type="evidence at transcript level"/>
<evidence type="ECO:0000313" key="1">
    <source>
        <dbReference type="EMBL" id="ACG47707.1"/>
    </source>
</evidence>
<accession>B6UEC4</accession>
<dbReference type="AlphaFoldDB" id="B6UEC4"/>
<dbReference type="HOGENOM" id="CLU_2200786_0_0_1"/>
<organism evidence="1">
    <name type="scientific">Zea mays</name>
    <name type="common">Maize</name>
    <dbReference type="NCBI Taxonomy" id="4577"/>
    <lineage>
        <taxon>Eukaryota</taxon>
        <taxon>Viridiplantae</taxon>
        <taxon>Streptophyta</taxon>
        <taxon>Embryophyta</taxon>
        <taxon>Tracheophyta</taxon>
        <taxon>Spermatophyta</taxon>
        <taxon>Magnoliopsida</taxon>
        <taxon>Liliopsida</taxon>
        <taxon>Poales</taxon>
        <taxon>Poaceae</taxon>
        <taxon>PACMAD clade</taxon>
        <taxon>Panicoideae</taxon>
        <taxon>Andropogonodae</taxon>
        <taxon>Andropogoneae</taxon>
        <taxon>Tripsacinae</taxon>
        <taxon>Zea</taxon>
    </lineage>
</organism>
<reference evidence="1" key="1">
    <citation type="journal article" date="2009" name="Plant Mol. Biol.">
        <title>Insights into corn genes derived from large-scale cDNA sequencing.</title>
        <authorList>
            <person name="Alexandrov N.N."/>
            <person name="Brover V.V."/>
            <person name="Freidin S."/>
            <person name="Troukhan M.E."/>
            <person name="Tatarinova T.V."/>
            <person name="Zhang H."/>
            <person name="Swaller T.J."/>
            <person name="Lu Y.P."/>
            <person name="Bouck J."/>
            <person name="Flavell R.B."/>
            <person name="Feldmann K.A."/>
        </authorList>
    </citation>
    <scope>NUCLEOTIDE SEQUENCE</scope>
</reference>
<name>B6UEC4_MAIZE</name>